<accession>A0A3P7BUQ8</accession>
<gene>
    <name evidence="1" type="ORF">SSLN_LOCUS540</name>
</gene>
<organism evidence="1 2">
    <name type="scientific">Schistocephalus solidus</name>
    <name type="common">Tapeworm</name>
    <dbReference type="NCBI Taxonomy" id="70667"/>
    <lineage>
        <taxon>Eukaryota</taxon>
        <taxon>Metazoa</taxon>
        <taxon>Spiralia</taxon>
        <taxon>Lophotrochozoa</taxon>
        <taxon>Platyhelminthes</taxon>
        <taxon>Cestoda</taxon>
        <taxon>Eucestoda</taxon>
        <taxon>Diphyllobothriidea</taxon>
        <taxon>Diphyllobothriidae</taxon>
        <taxon>Schistocephalus</taxon>
    </lineage>
</organism>
<keyword evidence="2" id="KW-1185">Reference proteome</keyword>
<dbReference type="EMBL" id="UYSU01000419">
    <property type="protein sequence ID" value="VDL85766.1"/>
    <property type="molecule type" value="Genomic_DNA"/>
</dbReference>
<dbReference type="Proteomes" id="UP000275846">
    <property type="component" value="Unassembled WGS sequence"/>
</dbReference>
<protein>
    <submittedName>
        <fullName evidence="1">Uncharacterized protein</fullName>
    </submittedName>
</protein>
<dbReference type="AlphaFoldDB" id="A0A3P7BUQ8"/>
<sequence length="52" mass="6356">MWYLMNVSDFSPAEQNKRHQLVIELRWRLSEGETNLVIYKNLVIHRPLFSPW</sequence>
<name>A0A3P7BUQ8_SCHSO</name>
<evidence type="ECO:0000313" key="2">
    <source>
        <dbReference type="Proteomes" id="UP000275846"/>
    </source>
</evidence>
<evidence type="ECO:0000313" key="1">
    <source>
        <dbReference type="EMBL" id="VDL85766.1"/>
    </source>
</evidence>
<proteinExistence type="predicted"/>
<reference evidence="1 2" key="1">
    <citation type="submission" date="2018-11" db="EMBL/GenBank/DDBJ databases">
        <authorList>
            <consortium name="Pathogen Informatics"/>
        </authorList>
    </citation>
    <scope>NUCLEOTIDE SEQUENCE [LARGE SCALE GENOMIC DNA]</scope>
    <source>
        <strain evidence="1 2">NST_G2</strain>
    </source>
</reference>